<protein>
    <submittedName>
        <fullName evidence="2">Uncharacterized protein</fullName>
    </submittedName>
</protein>
<organism evidence="2 3">
    <name type="scientific">Cyclotella atomus</name>
    <dbReference type="NCBI Taxonomy" id="382360"/>
    <lineage>
        <taxon>Eukaryota</taxon>
        <taxon>Sar</taxon>
        <taxon>Stramenopiles</taxon>
        <taxon>Ochrophyta</taxon>
        <taxon>Bacillariophyta</taxon>
        <taxon>Coscinodiscophyceae</taxon>
        <taxon>Thalassiosirophycidae</taxon>
        <taxon>Stephanodiscales</taxon>
        <taxon>Stephanodiscaceae</taxon>
        <taxon>Cyclotella</taxon>
    </lineage>
</organism>
<evidence type="ECO:0000313" key="2">
    <source>
        <dbReference type="EMBL" id="KAL3784652.1"/>
    </source>
</evidence>
<feature type="region of interest" description="Disordered" evidence="1">
    <location>
        <begin position="54"/>
        <end position="83"/>
    </location>
</feature>
<keyword evidence="3" id="KW-1185">Reference proteome</keyword>
<proteinExistence type="predicted"/>
<sequence length="208" mass="23741">MIRPQRRRNNDRAGISNAQRPNRSTTTPQPLTLFTPSALASIRHHLHNSLQNELHEATSLCSPPEKEKAQKSQQSNVSYAESDTLVQSQQSHVSFAESDTLIQSQQSFQNFIVEGEEEGITTTTTATEPDHNPIQAELDNLIPRVLPLIDRLPRMETVISFMHKHRHFKDIMSTPGVFDSPHDAVKYLDEYFEYSDHDGNFWYDATLI</sequence>
<dbReference type="Proteomes" id="UP001530400">
    <property type="component" value="Unassembled WGS sequence"/>
</dbReference>
<evidence type="ECO:0000313" key="3">
    <source>
        <dbReference type="Proteomes" id="UP001530400"/>
    </source>
</evidence>
<feature type="compositionally biased region" description="Polar residues" evidence="1">
    <location>
        <begin position="71"/>
        <end position="83"/>
    </location>
</feature>
<name>A0ABD3PAJ2_9STRA</name>
<dbReference type="EMBL" id="JALLPJ020000719">
    <property type="protein sequence ID" value="KAL3784652.1"/>
    <property type="molecule type" value="Genomic_DNA"/>
</dbReference>
<reference evidence="2 3" key="1">
    <citation type="submission" date="2024-10" db="EMBL/GenBank/DDBJ databases">
        <title>Updated reference genomes for cyclostephanoid diatoms.</title>
        <authorList>
            <person name="Roberts W.R."/>
            <person name="Alverson A.J."/>
        </authorList>
    </citation>
    <scope>NUCLEOTIDE SEQUENCE [LARGE SCALE GENOMIC DNA]</scope>
    <source>
        <strain evidence="2 3">AJA010-31</strain>
    </source>
</reference>
<gene>
    <name evidence="2" type="ORF">ACHAWO_013450</name>
</gene>
<feature type="region of interest" description="Disordered" evidence="1">
    <location>
        <begin position="1"/>
        <end position="32"/>
    </location>
</feature>
<evidence type="ECO:0000256" key="1">
    <source>
        <dbReference type="SAM" id="MobiDB-lite"/>
    </source>
</evidence>
<accession>A0ABD3PAJ2</accession>
<comment type="caution">
    <text evidence="2">The sequence shown here is derived from an EMBL/GenBank/DDBJ whole genome shotgun (WGS) entry which is preliminary data.</text>
</comment>
<dbReference type="AlphaFoldDB" id="A0ABD3PAJ2"/>